<proteinExistence type="inferred from homology"/>
<dbReference type="Pfam" id="PF00106">
    <property type="entry name" value="adh_short"/>
    <property type="match status" value="1"/>
</dbReference>
<reference evidence="4" key="1">
    <citation type="submission" date="2025-08" db="UniProtKB">
        <authorList>
            <consortium name="Ensembl"/>
        </authorList>
    </citation>
    <scope>IDENTIFICATION</scope>
</reference>
<evidence type="ECO:0000256" key="2">
    <source>
        <dbReference type="ARBA" id="ARBA00022857"/>
    </source>
</evidence>
<dbReference type="PRINTS" id="PR00081">
    <property type="entry name" value="GDHRDH"/>
</dbReference>
<keyword evidence="5" id="KW-1185">Reference proteome</keyword>
<keyword evidence="2" id="KW-0521">NADP</keyword>
<dbReference type="PANTHER" id="PTHR43963:SF4">
    <property type="entry name" value="CARBONYL REDUCTASE (NADPH)"/>
    <property type="match status" value="1"/>
</dbReference>
<name>A0A8C7FRK5_ONCKI</name>
<accession>A0A8C7FRK5</accession>
<keyword evidence="3" id="KW-0560">Oxidoreductase</keyword>
<dbReference type="SUPFAM" id="SSF51735">
    <property type="entry name" value="NAD(P)-binding Rossmann-fold domains"/>
    <property type="match status" value="1"/>
</dbReference>
<protein>
    <submittedName>
        <fullName evidence="4">Carbonyl reductase 1</fullName>
    </submittedName>
</protein>
<dbReference type="Gene3D" id="3.40.50.720">
    <property type="entry name" value="NAD(P)-binding Rossmann-like Domain"/>
    <property type="match status" value="1"/>
</dbReference>
<dbReference type="GeneTree" id="ENSGT00510000046499"/>
<dbReference type="PANTHER" id="PTHR43963">
    <property type="entry name" value="CARBONYL REDUCTASE 1-RELATED"/>
    <property type="match status" value="1"/>
</dbReference>
<evidence type="ECO:0000313" key="4">
    <source>
        <dbReference type="Ensembl" id="ENSOKIP00005032101.1"/>
    </source>
</evidence>
<organism evidence="4 5">
    <name type="scientific">Oncorhynchus kisutch</name>
    <name type="common">Coho salmon</name>
    <name type="synonym">Salmo kisutch</name>
    <dbReference type="NCBI Taxonomy" id="8019"/>
    <lineage>
        <taxon>Eukaryota</taxon>
        <taxon>Metazoa</taxon>
        <taxon>Chordata</taxon>
        <taxon>Craniata</taxon>
        <taxon>Vertebrata</taxon>
        <taxon>Euteleostomi</taxon>
        <taxon>Actinopterygii</taxon>
        <taxon>Neopterygii</taxon>
        <taxon>Teleostei</taxon>
        <taxon>Protacanthopterygii</taxon>
        <taxon>Salmoniformes</taxon>
        <taxon>Salmonidae</taxon>
        <taxon>Salmoninae</taxon>
        <taxon>Oncorhynchus</taxon>
    </lineage>
</organism>
<dbReference type="GO" id="GO:0004090">
    <property type="term" value="F:carbonyl reductase (NADPH) activity"/>
    <property type="evidence" value="ECO:0007669"/>
    <property type="project" value="TreeGrafter"/>
</dbReference>
<sequence length="150" mass="16574">MSGPQVALVTGSTWGLGLAIVQALCQGFKWDVYLSAWDVQRGAVVVEDLQREGLKPRLLQLDITDLANILAAWQHFMKEYGGMDVLINNTRIAPRKGDPASFGSQLLPLHVGGASGSDEVLCCRGQSWRPRQQELAKFWLWVVQNRPDGS</sequence>
<dbReference type="InterPro" id="IPR002347">
    <property type="entry name" value="SDR_fam"/>
</dbReference>
<dbReference type="InterPro" id="IPR036291">
    <property type="entry name" value="NAD(P)-bd_dom_sf"/>
</dbReference>
<comment type="similarity">
    <text evidence="1">Belongs to the short-chain dehydrogenases/reductases (SDR) family.</text>
</comment>
<dbReference type="AlphaFoldDB" id="A0A8C7FRK5"/>
<evidence type="ECO:0000256" key="1">
    <source>
        <dbReference type="ARBA" id="ARBA00006484"/>
    </source>
</evidence>
<dbReference type="Ensembl" id="ENSOKIT00005033914.1">
    <property type="protein sequence ID" value="ENSOKIP00005032101.1"/>
    <property type="gene ID" value="ENSOKIG00005013774.1"/>
</dbReference>
<evidence type="ECO:0000256" key="3">
    <source>
        <dbReference type="ARBA" id="ARBA00023002"/>
    </source>
</evidence>
<evidence type="ECO:0000313" key="5">
    <source>
        <dbReference type="Proteomes" id="UP000694557"/>
    </source>
</evidence>
<dbReference type="Proteomes" id="UP000694557">
    <property type="component" value="Unassembled WGS sequence"/>
</dbReference>
<reference evidence="4" key="2">
    <citation type="submission" date="2025-09" db="UniProtKB">
        <authorList>
            <consortium name="Ensembl"/>
        </authorList>
    </citation>
    <scope>IDENTIFICATION</scope>
</reference>